<dbReference type="GO" id="GO:0015628">
    <property type="term" value="P:protein secretion by the type II secretion system"/>
    <property type="evidence" value="ECO:0007669"/>
    <property type="project" value="InterPro"/>
</dbReference>
<dbReference type="PRINTS" id="PR00885">
    <property type="entry name" value="BCTERIALGSPH"/>
</dbReference>
<keyword evidence="2" id="KW-0488">Methylation</keyword>
<evidence type="ECO:0000256" key="5">
    <source>
        <dbReference type="ARBA" id="ARBA00023136"/>
    </source>
</evidence>
<evidence type="ECO:0008006" key="9">
    <source>
        <dbReference type="Google" id="ProtNLM"/>
    </source>
</evidence>
<dbReference type="AlphaFoldDB" id="A0A1F7Y198"/>
<dbReference type="GO" id="GO:0016020">
    <property type="term" value="C:membrane"/>
    <property type="evidence" value="ECO:0007669"/>
    <property type="project" value="UniProtKB-SubCell"/>
</dbReference>
<evidence type="ECO:0000256" key="6">
    <source>
        <dbReference type="SAM" id="Phobius"/>
    </source>
</evidence>
<keyword evidence="4 6" id="KW-1133">Transmembrane helix</keyword>
<evidence type="ECO:0000256" key="2">
    <source>
        <dbReference type="ARBA" id="ARBA00022481"/>
    </source>
</evidence>
<name>A0A1F7Y198_9BACT</name>
<dbReference type="InterPro" id="IPR045584">
    <property type="entry name" value="Pilin-like"/>
</dbReference>
<dbReference type="EMBL" id="MGGE01000027">
    <property type="protein sequence ID" value="OGM21062.1"/>
    <property type="molecule type" value="Genomic_DNA"/>
</dbReference>
<evidence type="ECO:0000256" key="4">
    <source>
        <dbReference type="ARBA" id="ARBA00022989"/>
    </source>
</evidence>
<dbReference type="NCBIfam" id="TIGR02532">
    <property type="entry name" value="IV_pilin_GFxxxE"/>
    <property type="match status" value="1"/>
</dbReference>
<dbReference type="PANTHER" id="PTHR30093">
    <property type="entry name" value="GENERAL SECRETION PATHWAY PROTEIN G"/>
    <property type="match status" value="1"/>
</dbReference>
<sequence length="170" mass="17598">MTALKRGFTLIELLIVIAILGVLAVVVLVAINPVQQLARTRDSGRISTVSQLGHAMEAYGASHDSDYPVDLATLQSTGEIQNIPALVANSVTSVCAGGDEQTSGWCYDDEDGPPDAFAIWSALEATTNLTVNAACGGTAAYATYLSVSGRTCIICDTEPSAASVVADCDN</sequence>
<feature type="transmembrane region" description="Helical" evidence="6">
    <location>
        <begin position="7"/>
        <end position="31"/>
    </location>
</feature>
<protein>
    <recommendedName>
        <fullName evidence="9">Type II secretion system protein GspG C-terminal domain-containing protein</fullName>
    </recommendedName>
</protein>
<dbReference type="InterPro" id="IPR012902">
    <property type="entry name" value="N_methyl_site"/>
</dbReference>
<comment type="subcellular location">
    <subcellularLocation>
        <location evidence="1">Membrane</location>
        <topology evidence="1">Single-pass membrane protein</topology>
    </subcellularLocation>
</comment>
<evidence type="ECO:0000313" key="7">
    <source>
        <dbReference type="EMBL" id="OGM21062.1"/>
    </source>
</evidence>
<accession>A0A1F7Y198</accession>
<keyword evidence="3 6" id="KW-0812">Transmembrane</keyword>
<dbReference type="PROSITE" id="PS00409">
    <property type="entry name" value="PROKAR_NTER_METHYL"/>
    <property type="match status" value="1"/>
</dbReference>
<dbReference type="SUPFAM" id="SSF54523">
    <property type="entry name" value="Pili subunits"/>
    <property type="match status" value="1"/>
</dbReference>
<evidence type="ECO:0000256" key="1">
    <source>
        <dbReference type="ARBA" id="ARBA00004167"/>
    </source>
</evidence>
<organism evidence="7 8">
    <name type="scientific">Candidatus Woesebacteria bacterium RIFCSPHIGHO2_01_FULL_38_9</name>
    <dbReference type="NCBI Taxonomy" id="1802492"/>
    <lineage>
        <taxon>Bacteria</taxon>
        <taxon>Candidatus Woeseibacteriota</taxon>
    </lineage>
</organism>
<dbReference type="Pfam" id="PF07963">
    <property type="entry name" value="N_methyl"/>
    <property type="match status" value="1"/>
</dbReference>
<proteinExistence type="predicted"/>
<reference evidence="7 8" key="1">
    <citation type="journal article" date="2016" name="Nat. Commun.">
        <title>Thousands of microbial genomes shed light on interconnected biogeochemical processes in an aquifer system.</title>
        <authorList>
            <person name="Anantharaman K."/>
            <person name="Brown C.T."/>
            <person name="Hug L.A."/>
            <person name="Sharon I."/>
            <person name="Castelle C.J."/>
            <person name="Probst A.J."/>
            <person name="Thomas B.C."/>
            <person name="Singh A."/>
            <person name="Wilkins M.J."/>
            <person name="Karaoz U."/>
            <person name="Brodie E.L."/>
            <person name="Williams K.H."/>
            <person name="Hubbard S.S."/>
            <person name="Banfield J.F."/>
        </authorList>
    </citation>
    <scope>NUCLEOTIDE SEQUENCE [LARGE SCALE GENOMIC DNA]</scope>
</reference>
<dbReference type="Proteomes" id="UP000178419">
    <property type="component" value="Unassembled WGS sequence"/>
</dbReference>
<keyword evidence="5 6" id="KW-0472">Membrane</keyword>
<evidence type="ECO:0000313" key="8">
    <source>
        <dbReference type="Proteomes" id="UP000178419"/>
    </source>
</evidence>
<dbReference type="Gene3D" id="3.30.700.10">
    <property type="entry name" value="Glycoprotein, Type 4 Pilin"/>
    <property type="match status" value="1"/>
</dbReference>
<dbReference type="InterPro" id="IPR002416">
    <property type="entry name" value="T2SS_protein-GspH"/>
</dbReference>
<dbReference type="GO" id="GO:0015627">
    <property type="term" value="C:type II protein secretion system complex"/>
    <property type="evidence" value="ECO:0007669"/>
    <property type="project" value="InterPro"/>
</dbReference>
<gene>
    <name evidence="7" type="ORF">A2714_01885</name>
</gene>
<evidence type="ECO:0000256" key="3">
    <source>
        <dbReference type="ARBA" id="ARBA00022692"/>
    </source>
</evidence>
<comment type="caution">
    <text evidence="7">The sequence shown here is derived from an EMBL/GenBank/DDBJ whole genome shotgun (WGS) entry which is preliminary data.</text>
</comment>